<proteinExistence type="predicted"/>
<dbReference type="Proteomes" id="UP000528286">
    <property type="component" value="Unassembled WGS sequence"/>
</dbReference>
<dbReference type="GO" id="GO:0006109">
    <property type="term" value="P:regulation of carbohydrate metabolic process"/>
    <property type="evidence" value="ECO:0007669"/>
    <property type="project" value="InterPro"/>
</dbReference>
<feature type="domain" description="HPr kinase/phosphorylase C-terminal" evidence="1">
    <location>
        <begin position="6"/>
        <end position="84"/>
    </location>
</feature>
<sequence length="152" mass="16391">MTKPPVNIHGTAIVIGTTGLLFTGSSGSGKSSTAHACLTAADGRGLFARLVADDQVFVEMHHRRIVVSRPPAIAGLMEIRGTGLAVLPTLRRTVLHYEIAVGLSSEMERLPEPEERRDFFGGIGLPLIRLARETPDPLGVLARFIPFSPSRR</sequence>
<keyword evidence="2" id="KW-0808">Transferase</keyword>
<organism evidence="2 3">
    <name type="scientific">Gellertiella hungarica</name>
    <dbReference type="NCBI Taxonomy" id="1572859"/>
    <lineage>
        <taxon>Bacteria</taxon>
        <taxon>Pseudomonadati</taxon>
        <taxon>Pseudomonadota</taxon>
        <taxon>Alphaproteobacteria</taxon>
        <taxon>Hyphomicrobiales</taxon>
        <taxon>Rhizobiaceae</taxon>
        <taxon>Gellertiella</taxon>
    </lineage>
</organism>
<dbReference type="InterPro" id="IPR011104">
    <property type="entry name" value="Hpr_kin/Pase_C"/>
</dbReference>
<name>A0A7W6J8T0_9HYPH</name>
<evidence type="ECO:0000313" key="3">
    <source>
        <dbReference type="Proteomes" id="UP000528286"/>
    </source>
</evidence>
<comment type="caution">
    <text evidence="2">The sequence shown here is derived from an EMBL/GenBank/DDBJ whole genome shotgun (WGS) entry which is preliminary data.</text>
</comment>
<protein>
    <submittedName>
        <fullName evidence="2">Serine kinase of HPr protein (Carbohydrate metabolism regulator)</fullName>
    </submittedName>
</protein>
<evidence type="ECO:0000313" key="2">
    <source>
        <dbReference type="EMBL" id="MBB4066886.1"/>
    </source>
</evidence>
<reference evidence="2 3" key="1">
    <citation type="submission" date="2020-08" db="EMBL/GenBank/DDBJ databases">
        <title>Genomic Encyclopedia of Type Strains, Phase IV (KMG-IV): sequencing the most valuable type-strain genomes for metagenomic binning, comparative biology and taxonomic classification.</title>
        <authorList>
            <person name="Goeker M."/>
        </authorList>
    </citation>
    <scope>NUCLEOTIDE SEQUENCE [LARGE SCALE GENOMIC DNA]</scope>
    <source>
        <strain evidence="2 3">DSM 29853</strain>
    </source>
</reference>
<keyword evidence="2" id="KW-0418">Kinase</keyword>
<dbReference type="GO" id="GO:0005524">
    <property type="term" value="F:ATP binding"/>
    <property type="evidence" value="ECO:0007669"/>
    <property type="project" value="InterPro"/>
</dbReference>
<dbReference type="Gene3D" id="3.40.50.300">
    <property type="entry name" value="P-loop containing nucleotide triphosphate hydrolases"/>
    <property type="match status" value="1"/>
</dbReference>
<dbReference type="Pfam" id="PF07475">
    <property type="entry name" value="Hpr_kinase_C"/>
    <property type="match status" value="1"/>
</dbReference>
<dbReference type="SUPFAM" id="SSF53795">
    <property type="entry name" value="PEP carboxykinase-like"/>
    <property type="match status" value="1"/>
</dbReference>
<dbReference type="EMBL" id="JACIEZ010000012">
    <property type="protein sequence ID" value="MBB4066886.1"/>
    <property type="molecule type" value="Genomic_DNA"/>
</dbReference>
<accession>A0A7W6J8T0</accession>
<dbReference type="RefSeq" id="WP_183368164.1">
    <property type="nucleotide sequence ID" value="NZ_JACIEZ010000012.1"/>
</dbReference>
<dbReference type="GO" id="GO:0000155">
    <property type="term" value="F:phosphorelay sensor kinase activity"/>
    <property type="evidence" value="ECO:0007669"/>
    <property type="project" value="InterPro"/>
</dbReference>
<keyword evidence="3" id="KW-1185">Reference proteome</keyword>
<evidence type="ECO:0000259" key="1">
    <source>
        <dbReference type="Pfam" id="PF07475"/>
    </source>
</evidence>
<gene>
    <name evidence="2" type="ORF">GGR23_004113</name>
</gene>
<dbReference type="InterPro" id="IPR027417">
    <property type="entry name" value="P-loop_NTPase"/>
</dbReference>
<dbReference type="AlphaFoldDB" id="A0A7W6J8T0"/>